<keyword evidence="14" id="KW-1185">Reference proteome</keyword>
<comment type="function">
    <text evidence="12">Catalyzes the dephosphorylation of undecaprenyl diphosphate (UPP).</text>
</comment>
<feature type="transmembrane region" description="Helical" evidence="12">
    <location>
        <begin position="89"/>
        <end position="110"/>
    </location>
</feature>
<evidence type="ECO:0000256" key="10">
    <source>
        <dbReference type="ARBA" id="ARBA00032707"/>
    </source>
</evidence>
<proteinExistence type="inferred from homology"/>
<keyword evidence="5 12" id="KW-1003">Cell membrane</keyword>
<evidence type="ECO:0000256" key="11">
    <source>
        <dbReference type="ARBA" id="ARBA00047594"/>
    </source>
</evidence>
<evidence type="ECO:0000256" key="9">
    <source>
        <dbReference type="ARBA" id="ARBA00023136"/>
    </source>
</evidence>
<dbReference type="KEGG" id="hlr:HALLA_13645"/>
<dbReference type="STRING" id="797299.HALLA_13645"/>
<dbReference type="AlphaFoldDB" id="W0JR70"/>
<evidence type="ECO:0000256" key="5">
    <source>
        <dbReference type="ARBA" id="ARBA00022475"/>
    </source>
</evidence>
<accession>W0JR70</accession>
<organism evidence="13 14">
    <name type="scientific">Halostagnicola larsenii XH-48</name>
    <dbReference type="NCBI Taxonomy" id="797299"/>
    <lineage>
        <taxon>Archaea</taxon>
        <taxon>Methanobacteriati</taxon>
        <taxon>Methanobacteriota</taxon>
        <taxon>Stenosarchaea group</taxon>
        <taxon>Halobacteria</taxon>
        <taxon>Halobacteriales</taxon>
        <taxon>Natrialbaceae</taxon>
        <taxon>Halostagnicola</taxon>
    </lineage>
</organism>
<comment type="subcellular location">
    <subcellularLocation>
        <location evidence="1 12">Cell membrane</location>
        <topology evidence="1 12">Multi-pass membrane protein</topology>
    </subcellularLocation>
</comment>
<feature type="transmembrane region" description="Helical" evidence="12">
    <location>
        <begin position="226"/>
        <end position="246"/>
    </location>
</feature>
<feature type="transmembrane region" description="Helical" evidence="12">
    <location>
        <begin position="7"/>
        <end position="25"/>
    </location>
</feature>
<dbReference type="PANTHER" id="PTHR30622:SF2">
    <property type="entry name" value="UNDECAPRENYL-DIPHOSPHATASE"/>
    <property type="match status" value="1"/>
</dbReference>
<dbReference type="GO" id="GO:0005886">
    <property type="term" value="C:plasma membrane"/>
    <property type="evidence" value="ECO:0007669"/>
    <property type="project" value="UniProtKB-SubCell"/>
</dbReference>
<reference evidence="13 14" key="1">
    <citation type="submission" date="2014-01" db="EMBL/GenBank/DDBJ databases">
        <authorList>
            <consortium name="DOE Joint Genome Institute"/>
            <person name="Anderson I."/>
            <person name="Huntemann M."/>
            <person name="Han J."/>
            <person name="Chen A."/>
            <person name="Kyrpides N."/>
            <person name="Mavromatis K."/>
            <person name="Markowitz V."/>
            <person name="Palaniappan K."/>
            <person name="Ivanova N."/>
            <person name="Schaumberg A."/>
            <person name="Pati A."/>
            <person name="Liolios K."/>
            <person name="Nordberg H.P."/>
            <person name="Cantor M.N."/>
            <person name="Hua S.X."/>
            <person name="Woyke T."/>
        </authorList>
    </citation>
    <scope>NUCLEOTIDE SEQUENCE [LARGE SCALE GENOMIC DNA]</scope>
    <source>
        <strain evidence="13 14">XH-48</strain>
    </source>
</reference>
<sequence>MTDYWDLLVAILAGIVQGVVEWLPVSSQGNLSLFLTLFDISPDNALQLALFLQFGTTLSATLYYREEIGRSLEAVPQWRPRSAFTGQNAVTTFVVVASIATGAIGLPIYFLAVDIASELRGGLFIAIIGVLLVLTGVLELASKSTDLADRTEPTLRDAVIVGGIQGLSILPGVSRSGVTTSTLLFRSYQAPSAFRLSFLLSIPAGIAAGVLIFVTEGGVPGIGLEMAAVAIATSAVVGYATIGLLMRVVERIPFWIVCFGLGGLAIVGGGGVALLTA</sequence>
<dbReference type="GeneID" id="25145476"/>
<dbReference type="RefSeq" id="WP_049952914.1">
    <property type="nucleotide sequence ID" value="NZ_CP007055.1"/>
</dbReference>
<comment type="catalytic activity">
    <reaction evidence="11 12">
        <text>di-trans,octa-cis-undecaprenyl diphosphate + H2O = di-trans,octa-cis-undecaprenyl phosphate + phosphate + H(+)</text>
        <dbReference type="Rhea" id="RHEA:28094"/>
        <dbReference type="ChEBI" id="CHEBI:15377"/>
        <dbReference type="ChEBI" id="CHEBI:15378"/>
        <dbReference type="ChEBI" id="CHEBI:43474"/>
        <dbReference type="ChEBI" id="CHEBI:58405"/>
        <dbReference type="ChEBI" id="CHEBI:60392"/>
        <dbReference type="EC" id="3.6.1.27"/>
    </reaction>
</comment>
<dbReference type="Pfam" id="PF02673">
    <property type="entry name" value="BacA"/>
    <property type="match status" value="1"/>
</dbReference>
<evidence type="ECO:0000256" key="12">
    <source>
        <dbReference type="HAMAP-Rule" id="MF_01006"/>
    </source>
</evidence>
<evidence type="ECO:0000256" key="8">
    <source>
        <dbReference type="ARBA" id="ARBA00022989"/>
    </source>
</evidence>
<dbReference type="InterPro" id="IPR003824">
    <property type="entry name" value="UppP"/>
</dbReference>
<evidence type="ECO:0000313" key="13">
    <source>
        <dbReference type="EMBL" id="AHF99669.1"/>
    </source>
</evidence>
<dbReference type="PATRIC" id="fig|797299.3.peg.1738"/>
<keyword evidence="8 12" id="KW-1133">Transmembrane helix</keyword>
<dbReference type="eggNOG" id="arCOG04761">
    <property type="taxonomic scope" value="Archaea"/>
</dbReference>
<gene>
    <name evidence="12" type="primary">uppP</name>
    <name evidence="13" type="ORF">HALLA_13645</name>
</gene>
<feature type="transmembrane region" description="Helical" evidence="12">
    <location>
        <begin position="193"/>
        <end position="214"/>
    </location>
</feature>
<dbReference type="GO" id="GO:0050380">
    <property type="term" value="F:undecaprenyl-diphosphatase activity"/>
    <property type="evidence" value="ECO:0007669"/>
    <property type="project" value="UniProtKB-UniRule"/>
</dbReference>
<dbReference type="EMBL" id="CP007055">
    <property type="protein sequence ID" value="AHF99669.1"/>
    <property type="molecule type" value="Genomic_DNA"/>
</dbReference>
<feature type="transmembrane region" description="Helical" evidence="12">
    <location>
        <begin position="122"/>
        <end position="142"/>
    </location>
</feature>
<name>W0JR70_9EURY</name>
<keyword evidence="9 12" id="KW-0472">Membrane</keyword>
<dbReference type="OrthoDB" id="65864at2157"/>
<dbReference type="EC" id="3.6.1.27" evidence="3 12"/>
<keyword evidence="6 12" id="KW-0812">Transmembrane</keyword>
<evidence type="ECO:0000256" key="4">
    <source>
        <dbReference type="ARBA" id="ARBA00021581"/>
    </source>
</evidence>
<dbReference type="HOGENOM" id="CLU_060296_1_2_2"/>
<evidence type="ECO:0000256" key="7">
    <source>
        <dbReference type="ARBA" id="ARBA00022801"/>
    </source>
</evidence>
<protein>
    <recommendedName>
        <fullName evidence="4 12">Undecaprenyl-diphosphatase</fullName>
        <ecNumber evidence="3 12">3.6.1.27</ecNumber>
    </recommendedName>
    <alternativeName>
        <fullName evidence="10 12">Undecaprenyl pyrophosphate phosphatase</fullName>
    </alternativeName>
</protein>
<dbReference type="Proteomes" id="UP000019024">
    <property type="component" value="Chromosome"/>
</dbReference>
<dbReference type="PANTHER" id="PTHR30622">
    <property type="entry name" value="UNDECAPRENYL-DIPHOSPHATASE"/>
    <property type="match status" value="1"/>
</dbReference>
<keyword evidence="7 12" id="KW-0378">Hydrolase</keyword>
<evidence type="ECO:0000256" key="1">
    <source>
        <dbReference type="ARBA" id="ARBA00004651"/>
    </source>
</evidence>
<dbReference type="HAMAP" id="MF_01006">
    <property type="entry name" value="Undec_diphosphatase"/>
    <property type="match status" value="1"/>
</dbReference>
<feature type="transmembrane region" description="Helical" evidence="12">
    <location>
        <begin position="45"/>
        <end position="64"/>
    </location>
</feature>
<evidence type="ECO:0000313" key="14">
    <source>
        <dbReference type="Proteomes" id="UP000019024"/>
    </source>
</evidence>
<evidence type="ECO:0000256" key="6">
    <source>
        <dbReference type="ARBA" id="ARBA00022692"/>
    </source>
</evidence>
<comment type="similarity">
    <text evidence="2 12">Belongs to the UppP family.</text>
</comment>
<evidence type="ECO:0000256" key="2">
    <source>
        <dbReference type="ARBA" id="ARBA00010621"/>
    </source>
</evidence>
<evidence type="ECO:0000256" key="3">
    <source>
        <dbReference type="ARBA" id="ARBA00012374"/>
    </source>
</evidence>
<feature type="transmembrane region" description="Helical" evidence="12">
    <location>
        <begin position="252"/>
        <end position="275"/>
    </location>
</feature>